<name>A0A8S5SQS4_9CAUD</name>
<accession>A0A8S5SQS4</accession>
<evidence type="ECO:0000313" key="1">
    <source>
        <dbReference type="EMBL" id="DAF53388.1"/>
    </source>
</evidence>
<reference evidence="1" key="1">
    <citation type="journal article" date="2021" name="Proc. Natl. Acad. Sci. U.S.A.">
        <title>A Catalog of Tens of Thousands of Viruses from Human Metagenomes Reveals Hidden Associations with Chronic Diseases.</title>
        <authorList>
            <person name="Tisza M.J."/>
            <person name="Buck C.B."/>
        </authorList>
    </citation>
    <scope>NUCLEOTIDE SEQUENCE</scope>
    <source>
        <strain evidence="1">CtkyE7</strain>
    </source>
</reference>
<sequence length="146" mass="17237">MKQEKEEWVIGIGGDHFNCDDTYPSKEEAIKAGRKEIMNAKPYNQEPYAGYSEVFNDYIYNDIICFYVGRLTRPEPKADIDNIIEDLANDESYIYGVCYDGFLEDVTEEQKKDLEKEINKVIQNWLDKYDLRDYGFLIKNMEMVRV</sequence>
<organism evidence="1">
    <name type="scientific">Siphoviridae sp. ctkyE7</name>
    <dbReference type="NCBI Taxonomy" id="2827926"/>
    <lineage>
        <taxon>Viruses</taxon>
        <taxon>Duplodnaviria</taxon>
        <taxon>Heunggongvirae</taxon>
        <taxon>Uroviricota</taxon>
        <taxon>Caudoviricetes</taxon>
    </lineage>
</organism>
<dbReference type="EMBL" id="BK032652">
    <property type="protein sequence ID" value="DAF53388.1"/>
    <property type="molecule type" value="Genomic_DNA"/>
</dbReference>
<proteinExistence type="predicted"/>
<protein>
    <submittedName>
        <fullName evidence="1">Heterocyst differentiation control protein</fullName>
    </submittedName>
</protein>